<protein>
    <recommendedName>
        <fullName evidence="1">RNA-directed DNA polymerase</fullName>
        <ecNumber evidence="1">2.7.7.49</ecNumber>
    </recommendedName>
</protein>
<name>A0A3R7NY15_PENVA</name>
<evidence type="ECO:0000256" key="8">
    <source>
        <dbReference type="ARBA" id="ARBA00022842"/>
    </source>
</evidence>
<dbReference type="InterPro" id="IPR021109">
    <property type="entry name" value="Peptidase_aspartic_dom_sf"/>
</dbReference>
<dbReference type="FunFam" id="3.10.20.370:FF:000001">
    <property type="entry name" value="Retrovirus-related Pol polyprotein from transposon 17.6-like protein"/>
    <property type="match status" value="1"/>
</dbReference>
<dbReference type="InterPro" id="IPR001584">
    <property type="entry name" value="Integrase_cat-core"/>
</dbReference>
<keyword evidence="6" id="KW-0255">Endonuclease</keyword>
<evidence type="ECO:0000256" key="7">
    <source>
        <dbReference type="ARBA" id="ARBA00022801"/>
    </source>
</evidence>
<evidence type="ECO:0000256" key="2">
    <source>
        <dbReference type="ARBA" id="ARBA00022670"/>
    </source>
</evidence>
<dbReference type="InterPro" id="IPR043128">
    <property type="entry name" value="Rev_trsase/Diguanyl_cyclase"/>
</dbReference>
<dbReference type="GO" id="GO:0015074">
    <property type="term" value="P:DNA integration"/>
    <property type="evidence" value="ECO:0007669"/>
    <property type="project" value="UniProtKB-KW"/>
</dbReference>
<dbReference type="Gene3D" id="3.30.70.270">
    <property type="match status" value="2"/>
</dbReference>
<dbReference type="Gene3D" id="2.40.70.10">
    <property type="entry name" value="Acid Proteases"/>
    <property type="match status" value="1"/>
</dbReference>
<keyword evidence="11" id="KW-0695">RNA-directed DNA polymerase</keyword>
<dbReference type="PANTHER" id="PTHR37984">
    <property type="entry name" value="PROTEIN CBG26694"/>
    <property type="match status" value="1"/>
</dbReference>
<dbReference type="Gene3D" id="3.30.420.10">
    <property type="entry name" value="Ribonuclease H-like superfamily/Ribonuclease H"/>
    <property type="match status" value="1"/>
</dbReference>
<dbReference type="SUPFAM" id="SSF53098">
    <property type="entry name" value="Ribonuclease H-like"/>
    <property type="match status" value="1"/>
</dbReference>
<keyword evidence="10" id="KW-0229">DNA integration</keyword>
<dbReference type="Pfam" id="PF00078">
    <property type="entry name" value="RVT_1"/>
    <property type="match status" value="1"/>
</dbReference>
<dbReference type="InterPro" id="IPR041577">
    <property type="entry name" value="RT_RNaseH_2"/>
</dbReference>
<dbReference type="EC" id="2.7.7.49" evidence="1"/>
<dbReference type="GO" id="GO:0042575">
    <property type="term" value="C:DNA polymerase complex"/>
    <property type="evidence" value="ECO:0007669"/>
    <property type="project" value="UniProtKB-ARBA"/>
</dbReference>
<dbReference type="InterPro" id="IPR036397">
    <property type="entry name" value="RNaseH_sf"/>
</dbReference>
<dbReference type="GO" id="GO:0003723">
    <property type="term" value="F:RNA binding"/>
    <property type="evidence" value="ECO:0007669"/>
    <property type="project" value="UniProtKB-KW"/>
</dbReference>
<dbReference type="InterPro" id="IPR001969">
    <property type="entry name" value="Aspartic_peptidase_AS"/>
</dbReference>
<dbReference type="Proteomes" id="UP000283509">
    <property type="component" value="Unassembled WGS sequence"/>
</dbReference>
<accession>A0A3R7NY15</accession>
<gene>
    <name evidence="15" type="ORF">C7M84_011890</name>
</gene>
<dbReference type="InterPro" id="IPR043502">
    <property type="entry name" value="DNA/RNA_pol_sf"/>
</dbReference>
<dbReference type="CDD" id="cd09274">
    <property type="entry name" value="RNase_HI_RT_Ty3"/>
    <property type="match status" value="1"/>
</dbReference>
<dbReference type="InterPro" id="IPR050951">
    <property type="entry name" value="Retrovirus_Pol_polyprotein"/>
</dbReference>
<feature type="domain" description="Integrase catalytic" evidence="14">
    <location>
        <begin position="944"/>
        <end position="1112"/>
    </location>
</feature>
<dbReference type="CDD" id="cd01647">
    <property type="entry name" value="RT_LTR"/>
    <property type="match status" value="1"/>
</dbReference>
<dbReference type="Pfam" id="PF00665">
    <property type="entry name" value="rve"/>
    <property type="match status" value="1"/>
</dbReference>
<dbReference type="InterPro" id="IPR000477">
    <property type="entry name" value="RT_dom"/>
</dbReference>
<evidence type="ECO:0000313" key="16">
    <source>
        <dbReference type="Proteomes" id="UP000283509"/>
    </source>
</evidence>
<feature type="domain" description="Reverse transcriptase" evidence="13">
    <location>
        <begin position="458"/>
        <end position="635"/>
    </location>
</feature>
<dbReference type="GO" id="GO:0004190">
    <property type="term" value="F:aspartic-type endopeptidase activity"/>
    <property type="evidence" value="ECO:0007669"/>
    <property type="project" value="InterPro"/>
</dbReference>
<organism evidence="15 16">
    <name type="scientific">Penaeus vannamei</name>
    <name type="common">Whiteleg shrimp</name>
    <name type="synonym">Litopenaeus vannamei</name>
    <dbReference type="NCBI Taxonomy" id="6689"/>
    <lineage>
        <taxon>Eukaryota</taxon>
        <taxon>Metazoa</taxon>
        <taxon>Ecdysozoa</taxon>
        <taxon>Arthropoda</taxon>
        <taxon>Crustacea</taxon>
        <taxon>Multicrustacea</taxon>
        <taxon>Malacostraca</taxon>
        <taxon>Eumalacostraca</taxon>
        <taxon>Eucarida</taxon>
        <taxon>Decapoda</taxon>
        <taxon>Dendrobranchiata</taxon>
        <taxon>Penaeoidea</taxon>
        <taxon>Penaeidae</taxon>
        <taxon>Penaeus</taxon>
    </lineage>
</organism>
<keyword evidence="3" id="KW-0808">Transferase</keyword>
<dbReference type="FunFam" id="3.30.420.10:FF:000032">
    <property type="entry name" value="Retrovirus-related Pol polyprotein from transposon 297-like Protein"/>
    <property type="match status" value="1"/>
</dbReference>
<dbReference type="GO" id="GO:0006508">
    <property type="term" value="P:proteolysis"/>
    <property type="evidence" value="ECO:0007669"/>
    <property type="project" value="UniProtKB-KW"/>
</dbReference>
<proteinExistence type="predicted"/>
<evidence type="ECO:0000259" key="14">
    <source>
        <dbReference type="PROSITE" id="PS50994"/>
    </source>
</evidence>
<dbReference type="SUPFAM" id="SSF56672">
    <property type="entry name" value="DNA/RNA polymerases"/>
    <property type="match status" value="1"/>
</dbReference>
<keyword evidence="12" id="KW-0511">Multifunctional enzyme</keyword>
<dbReference type="Gene3D" id="1.10.340.70">
    <property type="match status" value="1"/>
</dbReference>
<dbReference type="STRING" id="6689.A0A3R7NY15"/>
<evidence type="ECO:0000256" key="1">
    <source>
        <dbReference type="ARBA" id="ARBA00012493"/>
    </source>
</evidence>
<sequence length="1228" mass="137296">MSATNRTLPTCSLASLPEWFLQVEQGFLLRNITAQTTKFRMLVTNLPPELLLTVGDLLNDQRYATYNELKEAILRRAAPNPLAALSSFLSSDTTDNRTPSEILRHFQRLLTRTGMTFPPDVMRSLFLKRLPAGIQQILLVSDAPLEQLALKADAIIAAKTHALTVATVSATTATPAATLESLTAQVAALSEARTELQAPFTIKTPVPFPHTFASAQRLIGTTAAPRLRGAAKTTNAATSVIIIEVSAPTPVGKRLPRKLSAPVFREPRRRLLYVRDASSTLRFLIDTGAEVSLLPASHKDKRLPSSRTLEAANATPINVYCERSETLSLTGALSQRFQWIFLVADVPQPIIAADFLEHYGLSVDLQGKALIHQSGARTLAAPTLVSAPLIYTVFPRSCTYKNILQEFPALSKPINRATQPRHEVRHHIVTHGPPTHSRCRPLAPDRCRSAKAEFDHMMQLGIIRPSGSQWAAPLHLVKKKDGDWRPCGDYRHLNTVTAPDRYPLPHLHSFSHELSGCTVFSRIDLVRAYHQIPIAEEDIPKTAVITPFGLFEFLRMPFGLRNAAQTFQRFINDVTRGLEGVFTYIDDILVASTSEADHARHLRALFGRLQEAGVVINPGKCLFGAASLSFLGHTITPQGITPAQEKVTAIKKFPKPATEKQLRKFLGMFNFYRRFVPKASRNTKIEWTPPTNEAFKACKEALASATLLNHPLPEAPLSIAVDASDTAIGAVLQQRQGKQWEPLAFFSQTLSPRQSRYSAFGKELLAAYSAVRHFQPYVEAKEFHILTDHKPLTFALHSRTRRQSLREERHLDYISQFTTDIRHIWGADNEAADALSRVTIAAATHADDAVDYHLVSSEQRHDASMTPLIEGLERVKIPNSRDDLLCDVSLGYPRPYIPPSLRRRFFDAYHQHRGIRATQHLIRGKVVWPGINKDVREWCRSHFLSQTKGSNTSTDIVGPLPSDDGYSYILTMIDRFTRWPEATPIRDITAATVARTFLSTWISRFGTPDTVTTDLGAQFESELWRQLMVLLGSKRVRTTAYHPSANGMVERLHQHMKQALTSSSSNRRWVDQLPHVLLNIRTSFKEDLQCTAAEMVYGTTLAFPADFIVTAGNFEPGTFGKQLCERMTRVRSRPTRPTRQQDIYMPPGLQDCSHVFVRKHPRPPLCPPYEGPFPVIRRGDKTITIRRPKGEDTVTVDRVKPAHLHQPIKIAKVRFATAKLEGECCSGP</sequence>
<evidence type="ECO:0000256" key="12">
    <source>
        <dbReference type="ARBA" id="ARBA00023268"/>
    </source>
</evidence>
<dbReference type="Gene3D" id="3.10.10.10">
    <property type="entry name" value="HIV Type 1 Reverse Transcriptase, subunit A, domain 1"/>
    <property type="match status" value="1"/>
</dbReference>
<dbReference type="PANTHER" id="PTHR37984:SF5">
    <property type="entry name" value="PROTEIN NYNRIN-LIKE"/>
    <property type="match status" value="1"/>
</dbReference>
<evidence type="ECO:0000256" key="5">
    <source>
        <dbReference type="ARBA" id="ARBA00022722"/>
    </source>
</evidence>
<dbReference type="Pfam" id="PF23055">
    <property type="entry name" value="DUF7041"/>
    <property type="match status" value="1"/>
</dbReference>
<evidence type="ECO:0000256" key="11">
    <source>
        <dbReference type="ARBA" id="ARBA00022918"/>
    </source>
</evidence>
<keyword evidence="5" id="KW-0540">Nuclease</keyword>
<dbReference type="PROSITE" id="PS50994">
    <property type="entry name" value="INTEGRASE"/>
    <property type="match status" value="1"/>
</dbReference>
<dbReference type="InterPro" id="IPR055469">
    <property type="entry name" value="DUF7041"/>
</dbReference>
<dbReference type="AlphaFoldDB" id="A0A3R7NY15"/>
<dbReference type="OrthoDB" id="6379141at2759"/>
<dbReference type="PROSITE" id="PS00141">
    <property type="entry name" value="ASP_PROTEASE"/>
    <property type="match status" value="1"/>
</dbReference>
<reference evidence="15 16" key="1">
    <citation type="submission" date="2018-04" db="EMBL/GenBank/DDBJ databases">
        <authorList>
            <person name="Zhang X."/>
            <person name="Yuan J."/>
            <person name="Li F."/>
            <person name="Xiang J."/>
        </authorList>
    </citation>
    <scope>NUCLEOTIDE SEQUENCE [LARGE SCALE GENOMIC DNA]</scope>
    <source>
        <tissue evidence="15">Muscle</tissue>
    </source>
</reference>
<reference evidence="15 16" key="2">
    <citation type="submission" date="2019-01" db="EMBL/GenBank/DDBJ databases">
        <title>The decoding of complex shrimp genome reveals the adaptation for benthos swimmer, frequently molting mechanism and breeding impact on genome.</title>
        <authorList>
            <person name="Sun Y."/>
            <person name="Gao Y."/>
            <person name="Yu Y."/>
        </authorList>
    </citation>
    <scope>NUCLEOTIDE SEQUENCE [LARGE SCALE GENOMIC DNA]</scope>
    <source>
        <tissue evidence="15">Muscle</tissue>
    </source>
</reference>
<dbReference type="PROSITE" id="PS50878">
    <property type="entry name" value="RT_POL"/>
    <property type="match status" value="1"/>
</dbReference>
<evidence type="ECO:0000256" key="6">
    <source>
        <dbReference type="ARBA" id="ARBA00022759"/>
    </source>
</evidence>
<evidence type="ECO:0000256" key="4">
    <source>
        <dbReference type="ARBA" id="ARBA00022695"/>
    </source>
</evidence>
<comment type="caution">
    <text evidence="15">The sequence shown here is derived from an EMBL/GenBank/DDBJ whole genome shotgun (WGS) entry which is preliminary data.</text>
</comment>
<keyword evidence="4" id="KW-0548">Nucleotidyltransferase</keyword>
<dbReference type="GO" id="GO:0004519">
    <property type="term" value="F:endonuclease activity"/>
    <property type="evidence" value="ECO:0007669"/>
    <property type="project" value="UniProtKB-KW"/>
</dbReference>
<keyword evidence="16" id="KW-1185">Reference proteome</keyword>
<evidence type="ECO:0000313" key="15">
    <source>
        <dbReference type="EMBL" id="ROT69884.1"/>
    </source>
</evidence>
<evidence type="ECO:0000256" key="3">
    <source>
        <dbReference type="ARBA" id="ARBA00022679"/>
    </source>
</evidence>
<keyword evidence="8" id="KW-0460">Magnesium</keyword>
<dbReference type="Pfam" id="PF17921">
    <property type="entry name" value="Integrase_H2C2"/>
    <property type="match status" value="1"/>
</dbReference>
<dbReference type="GO" id="GO:0003964">
    <property type="term" value="F:RNA-directed DNA polymerase activity"/>
    <property type="evidence" value="ECO:0007669"/>
    <property type="project" value="UniProtKB-KW"/>
</dbReference>
<dbReference type="FunFam" id="3.10.10.10:FF:000007">
    <property type="entry name" value="Retrovirus-related Pol polyprotein from transposon 17.6-like Protein"/>
    <property type="match status" value="1"/>
</dbReference>
<dbReference type="Pfam" id="PF17919">
    <property type="entry name" value="RT_RNaseH_2"/>
    <property type="match status" value="1"/>
</dbReference>
<keyword evidence="2" id="KW-0645">Protease</keyword>
<evidence type="ECO:0000259" key="13">
    <source>
        <dbReference type="PROSITE" id="PS50878"/>
    </source>
</evidence>
<evidence type="ECO:0000256" key="10">
    <source>
        <dbReference type="ARBA" id="ARBA00022908"/>
    </source>
</evidence>
<dbReference type="InterPro" id="IPR012337">
    <property type="entry name" value="RNaseH-like_sf"/>
</dbReference>
<keyword evidence="9" id="KW-0694">RNA-binding</keyword>
<evidence type="ECO:0000256" key="9">
    <source>
        <dbReference type="ARBA" id="ARBA00022884"/>
    </source>
</evidence>
<keyword evidence="7" id="KW-0378">Hydrolase</keyword>
<dbReference type="InterPro" id="IPR041588">
    <property type="entry name" value="Integrase_H2C2"/>
</dbReference>
<dbReference type="EMBL" id="QCYY01002506">
    <property type="protein sequence ID" value="ROT69884.1"/>
    <property type="molecule type" value="Genomic_DNA"/>
</dbReference>
<dbReference type="SUPFAM" id="SSF50630">
    <property type="entry name" value="Acid proteases"/>
    <property type="match status" value="1"/>
</dbReference>